<feature type="active site" evidence="7">
    <location>
        <position position="115"/>
    </location>
</feature>
<dbReference type="PANTHER" id="PTHR21581">
    <property type="entry name" value="D-ALANYL-D-ALANINE CARBOXYPEPTIDASE"/>
    <property type="match status" value="1"/>
</dbReference>
<dbReference type="GO" id="GO:0009002">
    <property type="term" value="F:serine-type D-Ala-D-Ala carboxypeptidase activity"/>
    <property type="evidence" value="ECO:0007669"/>
    <property type="project" value="InterPro"/>
</dbReference>
<dbReference type="PROSITE" id="PS51724">
    <property type="entry name" value="SPOR"/>
    <property type="match status" value="1"/>
</dbReference>
<feature type="domain" description="SPOR" evidence="11">
    <location>
        <begin position="339"/>
        <end position="422"/>
    </location>
</feature>
<dbReference type="EMBL" id="SBIP01000002">
    <property type="protein sequence ID" value="RWX78710.1"/>
    <property type="molecule type" value="Genomic_DNA"/>
</dbReference>
<evidence type="ECO:0000256" key="6">
    <source>
        <dbReference type="ARBA" id="ARBA00023316"/>
    </source>
</evidence>
<dbReference type="PANTHER" id="PTHR21581:SF6">
    <property type="entry name" value="TRAFFICKING PROTEIN PARTICLE COMPLEX SUBUNIT 12"/>
    <property type="match status" value="1"/>
</dbReference>
<evidence type="ECO:0000256" key="7">
    <source>
        <dbReference type="PIRSR" id="PIRSR618044-1"/>
    </source>
</evidence>
<keyword evidence="3" id="KW-0378">Hydrolase</keyword>
<evidence type="ECO:0000256" key="2">
    <source>
        <dbReference type="ARBA" id="ARBA00022729"/>
    </source>
</evidence>
<keyword evidence="4" id="KW-0133">Cell shape</keyword>
<dbReference type="GO" id="GO:0006508">
    <property type="term" value="P:proteolysis"/>
    <property type="evidence" value="ECO:0007669"/>
    <property type="project" value="InterPro"/>
</dbReference>
<dbReference type="InterPro" id="IPR012338">
    <property type="entry name" value="Beta-lactam/transpept-like"/>
</dbReference>
<dbReference type="GO" id="GO:0042834">
    <property type="term" value="F:peptidoglycan binding"/>
    <property type="evidence" value="ECO:0007669"/>
    <property type="project" value="InterPro"/>
</dbReference>
<evidence type="ECO:0000259" key="11">
    <source>
        <dbReference type="PROSITE" id="PS51724"/>
    </source>
</evidence>
<evidence type="ECO:0000313" key="13">
    <source>
        <dbReference type="Proteomes" id="UP000287687"/>
    </source>
</evidence>
<evidence type="ECO:0000256" key="1">
    <source>
        <dbReference type="ARBA" id="ARBA00007164"/>
    </source>
</evidence>
<dbReference type="InterPro" id="IPR001967">
    <property type="entry name" value="Peptidase_S11_N"/>
</dbReference>
<dbReference type="GO" id="GO:0071555">
    <property type="term" value="P:cell wall organization"/>
    <property type="evidence" value="ECO:0007669"/>
    <property type="project" value="UniProtKB-KW"/>
</dbReference>
<keyword evidence="6" id="KW-0961">Cell wall biogenesis/degradation</keyword>
<evidence type="ECO:0000256" key="8">
    <source>
        <dbReference type="PIRSR" id="PIRSR618044-2"/>
    </source>
</evidence>
<dbReference type="InterPro" id="IPR018044">
    <property type="entry name" value="Peptidase_S11"/>
</dbReference>
<organism evidence="12 13">
    <name type="scientific">Neorhizobium lilium</name>
    <dbReference type="NCBI Taxonomy" id="2503024"/>
    <lineage>
        <taxon>Bacteria</taxon>
        <taxon>Pseudomonadati</taxon>
        <taxon>Pseudomonadota</taxon>
        <taxon>Alphaproteobacteria</taxon>
        <taxon>Hyphomicrobiales</taxon>
        <taxon>Rhizobiaceae</taxon>
        <taxon>Rhizobium/Agrobacterium group</taxon>
        <taxon>Neorhizobium</taxon>
    </lineage>
</organism>
<dbReference type="Pfam" id="PF05036">
    <property type="entry name" value="SPOR"/>
    <property type="match status" value="1"/>
</dbReference>
<comment type="caution">
    <text evidence="12">The sequence shown here is derived from an EMBL/GenBank/DDBJ whole genome shotgun (WGS) entry which is preliminary data.</text>
</comment>
<protein>
    <submittedName>
        <fullName evidence="12">Peptidase M15</fullName>
    </submittedName>
</protein>
<dbReference type="Pfam" id="PF00768">
    <property type="entry name" value="Peptidase_S11"/>
    <property type="match status" value="1"/>
</dbReference>
<keyword evidence="5" id="KW-0573">Peptidoglycan synthesis</keyword>
<evidence type="ECO:0000313" key="12">
    <source>
        <dbReference type="EMBL" id="RWX78710.1"/>
    </source>
</evidence>
<keyword evidence="2 10" id="KW-0732">Signal</keyword>
<evidence type="ECO:0000256" key="10">
    <source>
        <dbReference type="SAM" id="SignalP"/>
    </source>
</evidence>
<dbReference type="Gene3D" id="3.40.710.10">
    <property type="entry name" value="DD-peptidase/beta-lactamase superfamily"/>
    <property type="match status" value="1"/>
</dbReference>
<name>A0A444LI24_9HYPH</name>
<dbReference type="InterPro" id="IPR007730">
    <property type="entry name" value="SPOR-like_dom"/>
</dbReference>
<gene>
    <name evidence="12" type="ORF">EPK99_08950</name>
</gene>
<dbReference type="Proteomes" id="UP000287687">
    <property type="component" value="Unassembled WGS sequence"/>
</dbReference>
<dbReference type="PRINTS" id="PR00725">
    <property type="entry name" value="DADACBPTASE1"/>
</dbReference>
<comment type="similarity">
    <text evidence="1 9">Belongs to the peptidase S11 family.</text>
</comment>
<proteinExistence type="inferred from homology"/>
<evidence type="ECO:0000256" key="3">
    <source>
        <dbReference type="ARBA" id="ARBA00022801"/>
    </source>
</evidence>
<dbReference type="AlphaFoldDB" id="A0A444LI24"/>
<feature type="chain" id="PRO_5019269583" evidence="10">
    <location>
        <begin position="20"/>
        <end position="422"/>
    </location>
</feature>
<dbReference type="GO" id="GO:0009252">
    <property type="term" value="P:peptidoglycan biosynthetic process"/>
    <property type="evidence" value="ECO:0007669"/>
    <property type="project" value="UniProtKB-KW"/>
</dbReference>
<evidence type="ECO:0000256" key="9">
    <source>
        <dbReference type="RuleBase" id="RU004016"/>
    </source>
</evidence>
<dbReference type="GO" id="GO:0008360">
    <property type="term" value="P:regulation of cell shape"/>
    <property type="evidence" value="ECO:0007669"/>
    <property type="project" value="UniProtKB-KW"/>
</dbReference>
<sequence>MFRFARVLAFLILAGSGLAAGKTEAQAGYAHFIYDATTGKVLTSENADVINHPASLTKMMTLYITFEALRQRKISWDDQIVMTQNAASKIPFKLGVRPGQPITVREAVYGMAIRSANDAAAAMADHLGGSEDRFGSMMTAKARTLGMSQTVFRNASGLPDDAQVTSARDMATLAMALIRDYPEEYKIFSMRSFQFRGKKIPGHNNLMYRYPGMDGVKTGFVNASGFNIASAVTINGHRIIGVIMGGKSARKRDDQMAALLDQYAAGGGSMVAKAPQTVQPDTSLPANQPPGVAVAAAPAARPAPDGAKVLSFAAPRKEIMLGSPPVTASLGDLDSQARNIRAAEWRIQIAAAGTQEAALALLQRAMPILSGSYAQASPSVEGYTDAGREYYRARFAGFASKDAASGACALLKAKSVNCVVVR</sequence>
<feature type="active site" description="Proton acceptor" evidence="7">
    <location>
        <position position="58"/>
    </location>
</feature>
<feature type="active site" description="Acyl-ester intermediate" evidence="7">
    <location>
        <position position="55"/>
    </location>
</feature>
<feature type="binding site" evidence="8">
    <location>
        <position position="217"/>
    </location>
    <ligand>
        <name>substrate</name>
    </ligand>
</feature>
<reference evidence="12 13" key="1">
    <citation type="submission" date="2019-01" db="EMBL/GenBank/DDBJ databases">
        <title>The draft genome of Rhizobium sp. 24NR.</title>
        <authorList>
            <person name="Liu L."/>
            <person name="Liang L."/>
            <person name="Shi S."/>
            <person name="Xu L."/>
            <person name="Wang X."/>
            <person name="Li L."/>
            <person name="Zhang X."/>
        </authorList>
    </citation>
    <scope>NUCLEOTIDE SEQUENCE [LARGE SCALE GENOMIC DNA]</scope>
    <source>
        <strain evidence="12 13">24NR</strain>
    </source>
</reference>
<dbReference type="OrthoDB" id="5291989at2"/>
<evidence type="ECO:0000256" key="4">
    <source>
        <dbReference type="ARBA" id="ARBA00022960"/>
    </source>
</evidence>
<evidence type="ECO:0000256" key="5">
    <source>
        <dbReference type="ARBA" id="ARBA00022984"/>
    </source>
</evidence>
<feature type="signal peptide" evidence="10">
    <location>
        <begin position="1"/>
        <end position="19"/>
    </location>
</feature>
<dbReference type="SUPFAM" id="SSF56601">
    <property type="entry name" value="beta-lactamase/transpeptidase-like"/>
    <property type="match status" value="1"/>
</dbReference>
<dbReference type="RefSeq" id="WP_128442687.1">
    <property type="nucleotide sequence ID" value="NZ_SBIP01000002.1"/>
</dbReference>
<dbReference type="InterPro" id="IPR036680">
    <property type="entry name" value="SPOR-like_sf"/>
</dbReference>
<dbReference type="Gene3D" id="3.30.70.1070">
    <property type="entry name" value="Sporulation related repeat"/>
    <property type="match status" value="1"/>
</dbReference>
<keyword evidence="13" id="KW-1185">Reference proteome</keyword>
<accession>A0A444LI24</accession>